<evidence type="ECO:0000313" key="10">
    <source>
        <dbReference type="Proteomes" id="UP000037136"/>
    </source>
</evidence>
<reference evidence="9 10" key="1">
    <citation type="journal article" date="2015" name="BMC Genomics">
        <title>Gene expression during zombie ant biting behavior reflects the complexity underlying fungal parasitic behavioral manipulation.</title>
        <authorList>
            <person name="de Bekker C."/>
            <person name="Ohm R.A."/>
            <person name="Loreto R.G."/>
            <person name="Sebastian A."/>
            <person name="Albert I."/>
            <person name="Merrow M."/>
            <person name="Brachmann A."/>
            <person name="Hughes D.P."/>
        </authorList>
    </citation>
    <scope>NUCLEOTIDE SEQUENCE [LARGE SCALE GENOMIC DNA]</scope>
    <source>
        <strain evidence="9 10">SC16a</strain>
    </source>
</reference>
<organism evidence="9 10">
    <name type="scientific">Ophiocordyceps unilateralis</name>
    <name type="common">Zombie-ant fungus</name>
    <name type="synonym">Torrubia unilateralis</name>
    <dbReference type="NCBI Taxonomy" id="268505"/>
    <lineage>
        <taxon>Eukaryota</taxon>
        <taxon>Fungi</taxon>
        <taxon>Dikarya</taxon>
        <taxon>Ascomycota</taxon>
        <taxon>Pezizomycotina</taxon>
        <taxon>Sordariomycetes</taxon>
        <taxon>Hypocreomycetidae</taxon>
        <taxon>Hypocreales</taxon>
        <taxon>Ophiocordycipitaceae</taxon>
        <taxon>Ophiocordyceps</taxon>
    </lineage>
</organism>
<keyword evidence="8" id="KW-0472">Membrane</keyword>
<keyword evidence="4" id="KW-0679">Respiratory chain</keyword>
<dbReference type="OrthoDB" id="14535at2759"/>
<proteinExistence type="inferred from homology"/>
<dbReference type="InterPro" id="IPR016488">
    <property type="entry name" value="NADH_Ub_cplx-1_asu_su-6"/>
</dbReference>
<dbReference type="Proteomes" id="UP000037136">
    <property type="component" value="Unassembled WGS sequence"/>
</dbReference>
<keyword evidence="10" id="KW-1185">Reference proteome</keyword>
<evidence type="ECO:0000256" key="4">
    <source>
        <dbReference type="ARBA" id="ARBA00022660"/>
    </source>
</evidence>
<dbReference type="PANTHER" id="PTHR12964">
    <property type="entry name" value="NADH-UBIQUINONE OXIDOREDUCTASE B14 SUBUNIT"/>
    <property type="match status" value="1"/>
</dbReference>
<evidence type="ECO:0000256" key="7">
    <source>
        <dbReference type="ARBA" id="ARBA00023128"/>
    </source>
</evidence>
<dbReference type="AlphaFoldDB" id="A0A2A9P7U6"/>
<keyword evidence="5" id="KW-0999">Mitochondrion inner membrane</keyword>
<dbReference type="CDD" id="cd20266">
    <property type="entry name" value="Complex1_LYR_NDUFA6_LYRM6"/>
    <property type="match status" value="1"/>
</dbReference>
<comment type="subcellular location">
    <subcellularLocation>
        <location evidence="1">Mitochondrion inner membrane</location>
        <topology evidence="1">Peripheral membrane protein</topology>
        <orientation evidence="1">Matrix side</orientation>
    </subcellularLocation>
</comment>
<keyword evidence="3" id="KW-0813">Transport</keyword>
<sequence>MTITPTQFAKKTAQSASWADAKRRVLCSYREWIRAVCFRRRLPSPRSIAQRSLYWEALTRAIVMTYEIQVPEMQSMYNLPLPISTIRTRIRQEFERNRYVTKLPVVDVLLFKSHTEYQETMNFWKQTTHIMSYFKGENFRDDKRLPTSFMDGFLEGRN</sequence>
<evidence type="ECO:0000256" key="3">
    <source>
        <dbReference type="ARBA" id="ARBA00022448"/>
    </source>
</evidence>
<keyword evidence="7" id="KW-0496">Mitochondrion</keyword>
<protein>
    <recommendedName>
        <fullName evidence="11">NADH-ubiquinone oxidoreductase 14.8 kDa subunit</fullName>
    </recommendedName>
</protein>
<dbReference type="EMBL" id="LAZP02000485">
    <property type="protein sequence ID" value="PFH56930.1"/>
    <property type="molecule type" value="Genomic_DNA"/>
</dbReference>
<gene>
    <name evidence="9" type="ORF">XA68_15756</name>
</gene>
<evidence type="ECO:0000256" key="2">
    <source>
        <dbReference type="ARBA" id="ARBA00009508"/>
    </source>
</evidence>
<dbReference type="PANTHER" id="PTHR12964:SF0">
    <property type="entry name" value="NADH DEHYDROGENASE [UBIQUINONE] 1 ALPHA SUBCOMPLEX SUBUNIT 6"/>
    <property type="match status" value="1"/>
</dbReference>
<dbReference type="GO" id="GO:0045271">
    <property type="term" value="C:respiratory chain complex I"/>
    <property type="evidence" value="ECO:0007669"/>
    <property type="project" value="InterPro"/>
</dbReference>
<accession>A0A2A9P7U6</accession>
<evidence type="ECO:0000256" key="1">
    <source>
        <dbReference type="ARBA" id="ARBA00004443"/>
    </source>
</evidence>
<reference evidence="9 10" key="2">
    <citation type="journal article" date="2017" name="Sci. Rep.">
        <title>Ant-infecting Ophiocordyceps genomes reveal a high diversity of potential behavioral manipulation genes and a possible major role for enterotoxins.</title>
        <authorList>
            <person name="de Bekker C."/>
            <person name="Ohm R.A."/>
            <person name="Evans H.C."/>
            <person name="Brachmann A."/>
            <person name="Hughes D.P."/>
        </authorList>
    </citation>
    <scope>NUCLEOTIDE SEQUENCE [LARGE SCALE GENOMIC DNA]</scope>
    <source>
        <strain evidence="9 10">SC16a</strain>
    </source>
</reference>
<keyword evidence="6" id="KW-0249">Electron transport</keyword>
<evidence type="ECO:0000256" key="6">
    <source>
        <dbReference type="ARBA" id="ARBA00022982"/>
    </source>
</evidence>
<dbReference type="GO" id="GO:0006979">
    <property type="term" value="P:response to oxidative stress"/>
    <property type="evidence" value="ECO:0007669"/>
    <property type="project" value="TreeGrafter"/>
</dbReference>
<dbReference type="GO" id="GO:0005743">
    <property type="term" value="C:mitochondrial inner membrane"/>
    <property type="evidence" value="ECO:0007669"/>
    <property type="project" value="UniProtKB-SubCell"/>
</dbReference>
<dbReference type="STRING" id="268505.A0A2A9P7U6"/>
<evidence type="ECO:0008006" key="11">
    <source>
        <dbReference type="Google" id="ProtNLM"/>
    </source>
</evidence>
<evidence type="ECO:0000256" key="8">
    <source>
        <dbReference type="ARBA" id="ARBA00023136"/>
    </source>
</evidence>
<evidence type="ECO:0000313" key="9">
    <source>
        <dbReference type="EMBL" id="PFH56930.1"/>
    </source>
</evidence>
<comment type="similarity">
    <text evidence="2">Belongs to the complex I LYR family.</text>
</comment>
<dbReference type="PIRSF" id="PIRSF006643">
    <property type="entry name" value="NDUA6"/>
    <property type="match status" value="1"/>
</dbReference>
<dbReference type="InterPro" id="IPR045299">
    <property type="entry name" value="Complex1_LYR_NDUFA6_LYRM6"/>
</dbReference>
<comment type="caution">
    <text evidence="9">The sequence shown here is derived from an EMBL/GenBank/DDBJ whole genome shotgun (WGS) entry which is preliminary data.</text>
</comment>
<evidence type="ECO:0000256" key="5">
    <source>
        <dbReference type="ARBA" id="ARBA00022792"/>
    </source>
</evidence>
<name>A0A2A9P7U6_OPHUN</name>